<evidence type="ECO:0000313" key="2">
    <source>
        <dbReference type="EMBL" id="TVM34998.1"/>
    </source>
</evidence>
<dbReference type="InterPro" id="IPR029068">
    <property type="entry name" value="Glyas_Bleomycin-R_OHBP_Dase"/>
</dbReference>
<dbReference type="OrthoDB" id="9797663at2"/>
<dbReference type="PANTHER" id="PTHR36503:SF1">
    <property type="entry name" value="BLR2520 PROTEIN"/>
    <property type="match status" value="1"/>
</dbReference>
<dbReference type="Gene3D" id="3.10.180.10">
    <property type="entry name" value="2,3-Dihydroxybiphenyl 1,2-Dioxygenase, domain 1"/>
    <property type="match status" value="1"/>
</dbReference>
<dbReference type="RefSeq" id="WP_144234548.1">
    <property type="nucleotide sequence ID" value="NZ_QMIF01000003.1"/>
</dbReference>
<gene>
    <name evidence="2" type="ORF">DQK91_06205</name>
</gene>
<name>A0A6P1ZLS3_9BACT</name>
<dbReference type="PROSITE" id="PS51819">
    <property type="entry name" value="VOC"/>
    <property type="match status" value="1"/>
</dbReference>
<dbReference type="PANTHER" id="PTHR36503">
    <property type="entry name" value="BLR2520 PROTEIN"/>
    <property type="match status" value="1"/>
</dbReference>
<sequence>MEQRLSMVSLGVESLERASKFYAAMGFAPAGCSDEHIVFYQLKGIALALYPRNLLAEDAQVPAEGSGFSGITLAYNVREREEADRVLAQAKAAGGTVVKPAQEVFWGGYSGYFADPDGHLWEVCWNPFFPIAEDGSIIVPESLK</sequence>
<dbReference type="Pfam" id="PF00903">
    <property type="entry name" value="Glyoxalase"/>
    <property type="match status" value="1"/>
</dbReference>
<feature type="domain" description="VOC" evidence="1">
    <location>
        <begin position="4"/>
        <end position="126"/>
    </location>
</feature>
<dbReference type="InterPro" id="IPR037523">
    <property type="entry name" value="VOC_core"/>
</dbReference>
<dbReference type="AlphaFoldDB" id="A0A6P1ZLS3"/>
<protein>
    <submittedName>
        <fullName evidence="2">VOC family protein</fullName>
    </submittedName>
</protein>
<dbReference type="EMBL" id="QMIF01000003">
    <property type="protein sequence ID" value="TVM34998.1"/>
    <property type="molecule type" value="Genomic_DNA"/>
</dbReference>
<dbReference type="Proteomes" id="UP000434052">
    <property type="component" value="Unassembled WGS sequence"/>
</dbReference>
<dbReference type="SUPFAM" id="SSF54593">
    <property type="entry name" value="Glyoxalase/Bleomycin resistance protein/Dihydroxybiphenyl dioxygenase"/>
    <property type="match status" value="1"/>
</dbReference>
<proteinExistence type="predicted"/>
<dbReference type="InterPro" id="IPR004360">
    <property type="entry name" value="Glyas_Fos-R_dOase_dom"/>
</dbReference>
<evidence type="ECO:0000259" key="1">
    <source>
        <dbReference type="PROSITE" id="PS51819"/>
    </source>
</evidence>
<accession>A0A6P1ZLS3</accession>
<reference evidence="2 3" key="1">
    <citation type="submission" date="2018-06" db="EMBL/GenBank/DDBJ databases">
        <title>Complete genome of Desulfovibrio marinus P48SEP.</title>
        <authorList>
            <person name="Crispim J.S."/>
            <person name="Vidigal P.M.P."/>
            <person name="Silva L.C.F."/>
            <person name="Araujo L.C."/>
            <person name="Laguardia C.N."/>
            <person name="Dias R.S."/>
            <person name="Sousa M.P."/>
            <person name="Paula S.O."/>
            <person name="Silva C."/>
        </authorList>
    </citation>
    <scope>NUCLEOTIDE SEQUENCE [LARGE SCALE GENOMIC DNA]</scope>
    <source>
        <strain evidence="2 3">P48SEP</strain>
    </source>
</reference>
<evidence type="ECO:0000313" key="3">
    <source>
        <dbReference type="Proteomes" id="UP000434052"/>
    </source>
</evidence>
<dbReference type="CDD" id="cd07251">
    <property type="entry name" value="VOC_like"/>
    <property type="match status" value="1"/>
</dbReference>
<comment type="caution">
    <text evidence="2">The sequence shown here is derived from an EMBL/GenBank/DDBJ whole genome shotgun (WGS) entry which is preliminary data.</text>
</comment>
<organism evidence="2 3">
    <name type="scientific">Oceanidesulfovibrio marinus</name>
    <dbReference type="NCBI Taxonomy" id="370038"/>
    <lineage>
        <taxon>Bacteria</taxon>
        <taxon>Pseudomonadati</taxon>
        <taxon>Thermodesulfobacteriota</taxon>
        <taxon>Desulfovibrionia</taxon>
        <taxon>Desulfovibrionales</taxon>
        <taxon>Desulfovibrionaceae</taxon>
        <taxon>Oceanidesulfovibrio</taxon>
    </lineage>
</organism>